<evidence type="ECO:0000313" key="5">
    <source>
        <dbReference type="Proteomes" id="UP000571017"/>
    </source>
</evidence>
<feature type="compositionally biased region" description="Gly residues" evidence="1">
    <location>
        <begin position="199"/>
        <end position="222"/>
    </location>
</feature>
<dbReference type="Pfam" id="PF17898">
    <property type="entry name" value="GerD"/>
    <property type="match status" value="1"/>
</dbReference>
<dbReference type="PROSITE" id="PS51257">
    <property type="entry name" value="PROKAR_LIPOPROTEIN"/>
    <property type="match status" value="1"/>
</dbReference>
<evidence type="ECO:0000259" key="3">
    <source>
        <dbReference type="Pfam" id="PF17898"/>
    </source>
</evidence>
<dbReference type="AlphaFoldDB" id="A0A838CYR6"/>
<proteinExistence type="predicted"/>
<feature type="signal peptide" evidence="2">
    <location>
        <begin position="1"/>
        <end position="18"/>
    </location>
</feature>
<accession>A0A838CYR6</accession>
<sequence length="222" mass="24225">MSKWLRLMCPVLFLVLLAACGGGSNSGEQADYDATKKMVVDILKTDDGKKAITEVLSNEEMQQNMALESEIVSQTVSETLVSEKGKEFWTKMFSDPKFVQGFSKVIQDQQKELMKGLMKDAEYQKLMIELYKNPEMMEQMVTVMQGQKYREYLETTINETLNSPVFQAKMSETLLKAAEKMSKEGGGSSGEGSQEGQSESGGGGGQSEDGGQSGEEGGGSSS</sequence>
<dbReference type="NCBIfam" id="NF040801">
    <property type="entry name" value="spore_GerD"/>
    <property type="match status" value="1"/>
</dbReference>
<comment type="caution">
    <text evidence="4">The sequence shown here is derived from an EMBL/GenBank/DDBJ whole genome shotgun (WGS) entry which is preliminary data.</text>
</comment>
<dbReference type="InterPro" id="IPR041262">
    <property type="entry name" value="GerD_central"/>
</dbReference>
<feature type="domain" description="Spore germination GerD central core" evidence="3">
    <location>
        <begin position="66"/>
        <end position="178"/>
    </location>
</feature>
<protein>
    <submittedName>
        <fullName evidence="4">Spore gernimation protein GerD</fullName>
    </submittedName>
</protein>
<evidence type="ECO:0000256" key="2">
    <source>
        <dbReference type="SAM" id="SignalP"/>
    </source>
</evidence>
<feature type="chain" id="PRO_5038525352" evidence="2">
    <location>
        <begin position="19"/>
        <end position="222"/>
    </location>
</feature>
<reference evidence="4 5" key="1">
    <citation type="journal article" date="2004" name="Extremophiles">
        <title>Halobacillus locisalis sp. nov., a halophilic bacterium isolated from a marine solar saltern of the Yellow Sea in Korea.</title>
        <authorList>
            <person name="Yoon J.H."/>
            <person name="Kang K.H."/>
            <person name="Oh T.K."/>
            <person name="Park Y.H."/>
        </authorList>
    </citation>
    <scope>NUCLEOTIDE SEQUENCE [LARGE SCALE GENOMIC DNA]</scope>
    <source>
        <strain evidence="4 5">KCTC 3788</strain>
    </source>
</reference>
<evidence type="ECO:0000313" key="4">
    <source>
        <dbReference type="EMBL" id="MBA2176964.1"/>
    </source>
</evidence>
<feature type="region of interest" description="Disordered" evidence="1">
    <location>
        <begin position="177"/>
        <end position="222"/>
    </location>
</feature>
<organism evidence="4 5">
    <name type="scientific">Halobacillus locisalis</name>
    <dbReference type="NCBI Taxonomy" id="220753"/>
    <lineage>
        <taxon>Bacteria</taxon>
        <taxon>Bacillati</taxon>
        <taxon>Bacillota</taxon>
        <taxon>Bacilli</taxon>
        <taxon>Bacillales</taxon>
        <taxon>Bacillaceae</taxon>
        <taxon>Halobacillus</taxon>
    </lineage>
</organism>
<dbReference type="RefSeq" id="WP_181474018.1">
    <property type="nucleotide sequence ID" value="NZ_JACEFG010000006.1"/>
</dbReference>
<evidence type="ECO:0000256" key="1">
    <source>
        <dbReference type="SAM" id="MobiDB-lite"/>
    </source>
</evidence>
<dbReference type="EMBL" id="JACEFG010000006">
    <property type="protein sequence ID" value="MBA2176964.1"/>
    <property type="molecule type" value="Genomic_DNA"/>
</dbReference>
<gene>
    <name evidence="4" type="ORF">H0266_18955</name>
</gene>
<dbReference type="Proteomes" id="UP000571017">
    <property type="component" value="Unassembled WGS sequence"/>
</dbReference>
<keyword evidence="5" id="KW-1185">Reference proteome</keyword>
<keyword evidence="2" id="KW-0732">Signal</keyword>
<name>A0A838CYR6_9BACI</name>